<accession>A0A1W1I936</accession>
<dbReference type="KEGG" id="nja:NSJP_3343"/>
<proteinExistence type="predicted"/>
<dbReference type="Proteomes" id="UP000192042">
    <property type="component" value="Chromosome I"/>
</dbReference>
<reference evidence="2 3" key="1">
    <citation type="submission" date="2017-03" db="EMBL/GenBank/DDBJ databases">
        <authorList>
            <person name="Afonso C.L."/>
            <person name="Miller P.J."/>
            <person name="Scott M.A."/>
            <person name="Spackman E."/>
            <person name="Goraichik I."/>
            <person name="Dimitrov K.M."/>
            <person name="Suarez D.L."/>
            <person name="Swayne D.E."/>
        </authorList>
    </citation>
    <scope>NUCLEOTIDE SEQUENCE [LARGE SCALE GENOMIC DNA]</scope>
    <source>
        <strain evidence="2">Genome sequencing of Nitrospira japonica strain NJ11</strain>
    </source>
</reference>
<dbReference type="STRING" id="1325564.NSJP_3343"/>
<dbReference type="RefSeq" id="WP_080887717.1">
    <property type="nucleotide sequence ID" value="NZ_LT828648.1"/>
</dbReference>
<organism evidence="2 3">
    <name type="scientific">Nitrospira japonica</name>
    <dbReference type="NCBI Taxonomy" id="1325564"/>
    <lineage>
        <taxon>Bacteria</taxon>
        <taxon>Pseudomonadati</taxon>
        <taxon>Nitrospirota</taxon>
        <taxon>Nitrospiria</taxon>
        <taxon>Nitrospirales</taxon>
        <taxon>Nitrospiraceae</taxon>
        <taxon>Nitrospira</taxon>
    </lineage>
</organism>
<sequence>MQEGTAGTIDTDRTESTSWTDSVAPGGNSVLRTVEDGVNSAGHATWEFFHHLPGHGAVIGGAMGLGAAMVVGVAELATACFAGYVSYRIFAYGESLCEAIENAIKFESGKLDKEEIDKPIPD</sequence>
<name>A0A1W1I936_9BACT</name>
<evidence type="ECO:0000256" key="1">
    <source>
        <dbReference type="SAM" id="MobiDB-lite"/>
    </source>
</evidence>
<protein>
    <submittedName>
        <fullName evidence="2">Uncharacterized protein</fullName>
    </submittedName>
</protein>
<keyword evidence="3" id="KW-1185">Reference proteome</keyword>
<dbReference type="AlphaFoldDB" id="A0A1W1I936"/>
<dbReference type="EMBL" id="LT828648">
    <property type="protein sequence ID" value="SLM49510.1"/>
    <property type="molecule type" value="Genomic_DNA"/>
</dbReference>
<feature type="region of interest" description="Disordered" evidence="1">
    <location>
        <begin position="1"/>
        <end position="28"/>
    </location>
</feature>
<evidence type="ECO:0000313" key="2">
    <source>
        <dbReference type="EMBL" id="SLM49510.1"/>
    </source>
</evidence>
<evidence type="ECO:0000313" key="3">
    <source>
        <dbReference type="Proteomes" id="UP000192042"/>
    </source>
</evidence>
<gene>
    <name evidence="2" type="ORF">NSJP_3343</name>
</gene>